<sequence length="213" mass="23874">MAPASSTEAPALTPQFCFNERLLRGAWISRTMTAPSANPKIDSDFLRLSRSTIDDSITQNLNALVTPARGGFDPASTAVRQTDSQARTTIDSTACRGFKNNVLFPSWQTRSDVLNYCAGVATSPDPEDPDLILRETESARDRERVVNERLDPYSARFFPREARTESLATLVRNQRAVEEIIRARTWGMVTERCGGSFSSWEDALNSWRNTHQR</sequence>
<dbReference type="RefSeq" id="XP_056544709.1">
    <property type="nucleotide sequence ID" value="XM_056685967.1"/>
</dbReference>
<dbReference type="GeneID" id="81425143"/>
<evidence type="ECO:0000256" key="1">
    <source>
        <dbReference type="ARBA" id="ARBA00024204"/>
    </source>
</evidence>
<gene>
    <name evidence="2" type="ORF">N7482_003842</name>
</gene>
<dbReference type="Proteomes" id="UP001149163">
    <property type="component" value="Unassembled WGS sequence"/>
</dbReference>
<dbReference type="OrthoDB" id="5593818at2759"/>
<keyword evidence="3" id="KW-1185">Reference proteome</keyword>
<proteinExistence type="inferred from homology"/>
<name>A0A9W9LPZ6_9EURO</name>
<dbReference type="EMBL" id="JAPQKN010000002">
    <property type="protein sequence ID" value="KAJ5168248.1"/>
    <property type="molecule type" value="Genomic_DNA"/>
</dbReference>
<accession>A0A9W9LPZ6</accession>
<reference evidence="2" key="2">
    <citation type="journal article" date="2023" name="IMA Fungus">
        <title>Comparative genomic study of the Penicillium genus elucidates a diverse pangenome and 15 lateral gene transfer events.</title>
        <authorList>
            <person name="Petersen C."/>
            <person name="Sorensen T."/>
            <person name="Nielsen M.R."/>
            <person name="Sondergaard T.E."/>
            <person name="Sorensen J.L."/>
            <person name="Fitzpatrick D.A."/>
            <person name="Frisvad J.C."/>
            <person name="Nielsen K.L."/>
        </authorList>
    </citation>
    <scope>NUCLEOTIDE SEQUENCE</scope>
    <source>
        <strain evidence="2">IBT 26290</strain>
    </source>
</reference>
<dbReference type="GO" id="GO:0005758">
    <property type="term" value="C:mitochondrial intermembrane space"/>
    <property type="evidence" value="ECO:0007669"/>
    <property type="project" value="InterPro"/>
</dbReference>
<dbReference type="Pfam" id="PF09774">
    <property type="entry name" value="MIX23"/>
    <property type="match status" value="1"/>
</dbReference>
<reference evidence="2" key="1">
    <citation type="submission" date="2022-11" db="EMBL/GenBank/DDBJ databases">
        <authorList>
            <person name="Petersen C."/>
        </authorList>
    </citation>
    <scope>NUCLEOTIDE SEQUENCE</scope>
    <source>
        <strain evidence="2">IBT 26290</strain>
    </source>
</reference>
<evidence type="ECO:0000313" key="3">
    <source>
        <dbReference type="Proteomes" id="UP001149163"/>
    </source>
</evidence>
<comment type="similarity">
    <text evidence="1">Belongs to the MIX23 family.</text>
</comment>
<dbReference type="InterPro" id="IPR016805">
    <property type="entry name" value="MIX23_fungal"/>
</dbReference>
<dbReference type="PIRSF" id="PIRSF022603">
    <property type="entry name" value="UCP022603"/>
    <property type="match status" value="1"/>
</dbReference>
<protein>
    <submittedName>
        <fullName evidence="2">Caffeine-induced death protein Cid2</fullName>
    </submittedName>
</protein>
<evidence type="ECO:0000313" key="2">
    <source>
        <dbReference type="EMBL" id="KAJ5168248.1"/>
    </source>
</evidence>
<dbReference type="PANTHER" id="PTHR31905:SF2">
    <property type="entry name" value="PROTEIN MIX23"/>
    <property type="match status" value="1"/>
</dbReference>
<dbReference type="AlphaFoldDB" id="A0A9W9LPZ6"/>
<dbReference type="InterPro" id="IPR019171">
    <property type="entry name" value="MIX23"/>
</dbReference>
<organism evidence="2 3">
    <name type="scientific">Penicillium canariense</name>
    <dbReference type="NCBI Taxonomy" id="189055"/>
    <lineage>
        <taxon>Eukaryota</taxon>
        <taxon>Fungi</taxon>
        <taxon>Dikarya</taxon>
        <taxon>Ascomycota</taxon>
        <taxon>Pezizomycotina</taxon>
        <taxon>Eurotiomycetes</taxon>
        <taxon>Eurotiomycetidae</taxon>
        <taxon>Eurotiales</taxon>
        <taxon>Aspergillaceae</taxon>
        <taxon>Penicillium</taxon>
    </lineage>
</organism>
<dbReference type="PANTHER" id="PTHR31905">
    <property type="entry name" value="COILED-COIL DOMAIN-CONTAINING PROTEIN 58"/>
    <property type="match status" value="1"/>
</dbReference>
<comment type="caution">
    <text evidence="2">The sequence shown here is derived from an EMBL/GenBank/DDBJ whole genome shotgun (WGS) entry which is preliminary data.</text>
</comment>